<comment type="caution">
    <text evidence="8">The sequence shown here is derived from an EMBL/GenBank/DDBJ whole genome shotgun (WGS) entry which is preliminary data.</text>
</comment>
<feature type="signal peptide" evidence="6">
    <location>
        <begin position="1"/>
        <end position="21"/>
    </location>
</feature>
<evidence type="ECO:0000256" key="1">
    <source>
        <dbReference type="ARBA" id="ARBA00004196"/>
    </source>
</evidence>
<gene>
    <name evidence="8" type="ORF">QJS35_10375</name>
</gene>
<sequence length="346" mass="37811">MRIFKQSTVMILLSFILILTACGNKENNSNASPSASQPPASESASPSATDTASAANETRTFKHVLGETTITGTPKRVVVLEWTHAEDVLALGVQPVGIADIENMKKWVRLPVAIDSAVVDLGDRSTPNMEMLASLKPDLIIGTKFNLEKTYDTFSKIAPTLVYDAYPQEGQGDQYEEMVNTFNQIADVLGKKPEAEAVLLNLDKAYETAKAKVAATGKDKIPFVLAMAYSNQNAVTFRLSTDNSMAVKILEHIGLTNAHKSTKFENYGFTTTDVEALPAVQDANFLHMIQESDNVIENQLKDNSVWKGLNFVKENRVYALGGDMWPYGGPLSAQIMAEKTAELLTK</sequence>
<dbReference type="PANTHER" id="PTHR30532">
    <property type="entry name" value="IRON III DICITRATE-BINDING PERIPLASMIC PROTEIN"/>
    <property type="match status" value="1"/>
</dbReference>
<dbReference type="PROSITE" id="PS51257">
    <property type="entry name" value="PROKAR_LIPOPROTEIN"/>
    <property type="match status" value="1"/>
</dbReference>
<feature type="domain" description="Fe/B12 periplasmic-binding" evidence="7">
    <location>
        <begin position="76"/>
        <end position="346"/>
    </location>
</feature>
<evidence type="ECO:0000256" key="5">
    <source>
        <dbReference type="SAM" id="MobiDB-lite"/>
    </source>
</evidence>
<name>A0ABV1KS34_9BACL</name>
<feature type="region of interest" description="Disordered" evidence="5">
    <location>
        <begin position="27"/>
        <end position="55"/>
    </location>
</feature>
<keyword evidence="3" id="KW-0813">Transport</keyword>
<dbReference type="InterPro" id="IPR051313">
    <property type="entry name" value="Bact_iron-sidero_bind"/>
</dbReference>
<reference evidence="8 9" key="1">
    <citation type="journal article" date="2023" name="Genome Announc.">
        <title>Pan-Genome Analyses of the Genus Cohnella and Proposal of the Novel Species Cohnella silvisoli sp. nov., Isolated from Forest Soil.</title>
        <authorList>
            <person name="Wang C."/>
            <person name="Mao L."/>
            <person name="Bao G."/>
            <person name="Zhu H."/>
        </authorList>
    </citation>
    <scope>NUCLEOTIDE SEQUENCE [LARGE SCALE GENOMIC DNA]</scope>
    <source>
        <strain evidence="8 9">NL03-T5-1</strain>
    </source>
</reference>
<protein>
    <submittedName>
        <fullName evidence="8">Iron-siderophore ABC transporter substrate-binding protein</fullName>
    </submittedName>
</protein>
<evidence type="ECO:0000256" key="6">
    <source>
        <dbReference type="SAM" id="SignalP"/>
    </source>
</evidence>
<comment type="subcellular location">
    <subcellularLocation>
        <location evidence="1">Cell envelope</location>
    </subcellularLocation>
</comment>
<evidence type="ECO:0000256" key="3">
    <source>
        <dbReference type="ARBA" id="ARBA00022448"/>
    </source>
</evidence>
<dbReference type="EMBL" id="JASKHM010000005">
    <property type="protein sequence ID" value="MEQ4482802.1"/>
    <property type="molecule type" value="Genomic_DNA"/>
</dbReference>
<dbReference type="SUPFAM" id="SSF53807">
    <property type="entry name" value="Helical backbone' metal receptor"/>
    <property type="match status" value="1"/>
</dbReference>
<organism evidence="8 9">
    <name type="scientific">Cohnella silvisoli</name>
    <dbReference type="NCBI Taxonomy" id="2873699"/>
    <lineage>
        <taxon>Bacteria</taxon>
        <taxon>Bacillati</taxon>
        <taxon>Bacillota</taxon>
        <taxon>Bacilli</taxon>
        <taxon>Bacillales</taxon>
        <taxon>Paenibacillaceae</taxon>
        <taxon>Cohnella</taxon>
    </lineage>
</organism>
<feature type="chain" id="PRO_5046003408" evidence="6">
    <location>
        <begin position="22"/>
        <end position="346"/>
    </location>
</feature>
<dbReference type="PRINTS" id="PR01715">
    <property type="entry name" value="FERRIBNDNGPP"/>
</dbReference>
<dbReference type="InterPro" id="IPR002491">
    <property type="entry name" value="ABC_transptr_periplasmic_BD"/>
</dbReference>
<evidence type="ECO:0000259" key="7">
    <source>
        <dbReference type="PROSITE" id="PS50983"/>
    </source>
</evidence>
<evidence type="ECO:0000313" key="8">
    <source>
        <dbReference type="EMBL" id="MEQ4482802.1"/>
    </source>
</evidence>
<keyword evidence="4 6" id="KW-0732">Signal</keyword>
<dbReference type="Gene3D" id="3.40.50.1980">
    <property type="entry name" value="Nitrogenase molybdenum iron protein domain"/>
    <property type="match status" value="2"/>
</dbReference>
<evidence type="ECO:0000256" key="2">
    <source>
        <dbReference type="ARBA" id="ARBA00008814"/>
    </source>
</evidence>
<dbReference type="Pfam" id="PF01497">
    <property type="entry name" value="Peripla_BP_2"/>
    <property type="match status" value="1"/>
</dbReference>
<accession>A0ABV1KS34</accession>
<dbReference type="PROSITE" id="PS50983">
    <property type="entry name" value="FE_B12_PBP"/>
    <property type="match status" value="1"/>
</dbReference>
<comment type="similarity">
    <text evidence="2">Belongs to the bacterial solute-binding protein 8 family.</text>
</comment>
<proteinExistence type="inferred from homology"/>
<evidence type="ECO:0000256" key="4">
    <source>
        <dbReference type="ARBA" id="ARBA00022729"/>
    </source>
</evidence>
<keyword evidence="9" id="KW-1185">Reference proteome</keyword>
<dbReference type="PANTHER" id="PTHR30532:SF29">
    <property type="entry name" value="FE(3+) DICITRATE-BINDING PERIPLASMIC PROTEIN"/>
    <property type="match status" value="1"/>
</dbReference>
<evidence type="ECO:0000313" key="9">
    <source>
        <dbReference type="Proteomes" id="UP001493487"/>
    </source>
</evidence>
<dbReference type="CDD" id="cd01146">
    <property type="entry name" value="FhuD"/>
    <property type="match status" value="1"/>
</dbReference>
<dbReference type="Proteomes" id="UP001493487">
    <property type="component" value="Unassembled WGS sequence"/>
</dbReference>